<organism evidence="2 3">
    <name type="scientific">Cymbomonas tetramitiformis</name>
    <dbReference type="NCBI Taxonomy" id="36881"/>
    <lineage>
        <taxon>Eukaryota</taxon>
        <taxon>Viridiplantae</taxon>
        <taxon>Chlorophyta</taxon>
        <taxon>Pyramimonadophyceae</taxon>
        <taxon>Pyramimonadales</taxon>
        <taxon>Pyramimonadaceae</taxon>
        <taxon>Cymbomonas</taxon>
    </lineage>
</organism>
<comment type="caution">
    <text evidence="2">The sequence shown here is derived from an EMBL/GenBank/DDBJ whole genome shotgun (WGS) entry which is preliminary data.</text>
</comment>
<dbReference type="EMBL" id="LGRX02008328">
    <property type="protein sequence ID" value="KAK3273666.1"/>
    <property type="molecule type" value="Genomic_DNA"/>
</dbReference>
<evidence type="ECO:0000313" key="3">
    <source>
        <dbReference type="Proteomes" id="UP001190700"/>
    </source>
</evidence>
<dbReference type="Proteomes" id="UP001190700">
    <property type="component" value="Unassembled WGS sequence"/>
</dbReference>
<keyword evidence="3" id="KW-1185">Reference proteome</keyword>
<feature type="non-terminal residue" evidence="2">
    <location>
        <position position="195"/>
    </location>
</feature>
<name>A0AAE0GA32_9CHLO</name>
<dbReference type="Gene3D" id="3.30.70.330">
    <property type="match status" value="1"/>
</dbReference>
<dbReference type="GO" id="GO:0003676">
    <property type="term" value="F:nucleic acid binding"/>
    <property type="evidence" value="ECO:0007669"/>
    <property type="project" value="InterPro"/>
</dbReference>
<proteinExistence type="predicted"/>
<feature type="region of interest" description="Disordered" evidence="1">
    <location>
        <begin position="34"/>
        <end position="53"/>
    </location>
</feature>
<protein>
    <submittedName>
        <fullName evidence="2">Uncharacterized protein</fullName>
    </submittedName>
</protein>
<gene>
    <name evidence="2" type="ORF">CYMTET_18100</name>
</gene>
<dbReference type="InterPro" id="IPR035979">
    <property type="entry name" value="RBD_domain_sf"/>
</dbReference>
<dbReference type="AlphaFoldDB" id="A0AAE0GA32"/>
<sequence length="195" mass="21875">MLLSTRLLQLCQPQRFLPLHLGRTLPSFHGYCSGTESREDTATPQDDASAAVESPVPKIVQDRPEGEEREKFTITRAEKKPNTRNILRITFAPRHAILEDVLNLLKGAGTQREDIRLGYDEKSFPTNWFVKFPTQAASVHVMKELNPAFLGSRPVRLSLTTQDDWDSCNQNFPQPALAPGCSTRVSGLTDTTRIE</sequence>
<accession>A0AAE0GA32</accession>
<evidence type="ECO:0000313" key="2">
    <source>
        <dbReference type="EMBL" id="KAK3273666.1"/>
    </source>
</evidence>
<dbReference type="SUPFAM" id="SSF54928">
    <property type="entry name" value="RNA-binding domain, RBD"/>
    <property type="match status" value="1"/>
</dbReference>
<dbReference type="InterPro" id="IPR012677">
    <property type="entry name" value="Nucleotide-bd_a/b_plait_sf"/>
</dbReference>
<evidence type="ECO:0000256" key="1">
    <source>
        <dbReference type="SAM" id="MobiDB-lite"/>
    </source>
</evidence>
<reference evidence="2 3" key="1">
    <citation type="journal article" date="2015" name="Genome Biol. Evol.">
        <title>Comparative Genomics of a Bacterivorous Green Alga Reveals Evolutionary Causalities and Consequences of Phago-Mixotrophic Mode of Nutrition.</title>
        <authorList>
            <person name="Burns J.A."/>
            <person name="Paasch A."/>
            <person name="Narechania A."/>
            <person name="Kim E."/>
        </authorList>
    </citation>
    <scope>NUCLEOTIDE SEQUENCE [LARGE SCALE GENOMIC DNA]</scope>
    <source>
        <strain evidence="2 3">PLY_AMNH</strain>
    </source>
</reference>